<comment type="function">
    <text evidence="4">Plant non-specific lipid-transfer proteins transfer phospholipids as well as galactolipids across membranes. May play a role in wax or cutin deposition in the cell walls of expanding epidermal cells and certain secretory tissues.</text>
</comment>
<sequence length="118" mass="12246">MRSISQTPSIITSFLLLLLLLAPASNGAITCSNVIRNLSSCLSYLQSGGTPSNACCGGAKALAASAKTREDKQTACFCMKNAASRFKVSPESANALPKSCGIQLPFDISPNVDCSKIS</sequence>
<dbReference type="Proteomes" id="UP001454036">
    <property type="component" value="Unassembled WGS sequence"/>
</dbReference>
<evidence type="ECO:0000256" key="1">
    <source>
        <dbReference type="ARBA" id="ARBA00009748"/>
    </source>
</evidence>
<dbReference type="GO" id="GO:0008289">
    <property type="term" value="F:lipid binding"/>
    <property type="evidence" value="ECO:0007669"/>
    <property type="project" value="UniProtKB-KW"/>
</dbReference>
<proteinExistence type="inferred from homology"/>
<dbReference type="GO" id="GO:0006869">
    <property type="term" value="P:lipid transport"/>
    <property type="evidence" value="ECO:0007669"/>
    <property type="project" value="InterPro"/>
</dbReference>
<dbReference type="AlphaFoldDB" id="A0AAV3PWB0"/>
<dbReference type="PROSITE" id="PS00597">
    <property type="entry name" value="PLANT_LTP"/>
    <property type="match status" value="1"/>
</dbReference>
<dbReference type="Gene3D" id="1.10.110.10">
    <property type="entry name" value="Plant lipid-transfer and hydrophobic proteins"/>
    <property type="match status" value="1"/>
</dbReference>
<evidence type="ECO:0000313" key="7">
    <source>
        <dbReference type="EMBL" id="GAA0156074.1"/>
    </source>
</evidence>
<protein>
    <recommendedName>
        <fullName evidence="4">Non-specific lipid-transfer protein</fullName>
    </recommendedName>
</protein>
<feature type="domain" description="Bifunctional inhibitor/plant lipid transfer protein/seed storage helical" evidence="6">
    <location>
        <begin position="31"/>
        <end position="114"/>
    </location>
</feature>
<keyword evidence="2 4" id="KW-0813">Transport</keyword>
<dbReference type="PANTHER" id="PTHR33076">
    <property type="entry name" value="NON-SPECIFIC LIPID-TRANSFER PROTEIN 2-RELATED"/>
    <property type="match status" value="1"/>
</dbReference>
<dbReference type="Pfam" id="PF00234">
    <property type="entry name" value="Tryp_alpha_amyl"/>
    <property type="match status" value="1"/>
</dbReference>
<gene>
    <name evidence="7" type="ORF">LIER_38211</name>
</gene>
<dbReference type="InterPro" id="IPR016140">
    <property type="entry name" value="Bifunc_inhib/LTP/seed_store"/>
</dbReference>
<accession>A0AAV3PWB0</accession>
<feature type="chain" id="PRO_5043517353" description="Non-specific lipid-transfer protein" evidence="5">
    <location>
        <begin position="28"/>
        <end position="118"/>
    </location>
</feature>
<keyword evidence="5" id="KW-0732">Signal</keyword>
<keyword evidence="3 4" id="KW-0446">Lipid-binding</keyword>
<dbReference type="PRINTS" id="PR00382">
    <property type="entry name" value="LIPIDTRNSFER"/>
</dbReference>
<comment type="caution">
    <text evidence="7">The sequence shown here is derived from an EMBL/GenBank/DDBJ whole genome shotgun (WGS) entry which is preliminary data.</text>
</comment>
<keyword evidence="8" id="KW-1185">Reference proteome</keyword>
<dbReference type="SMART" id="SM00499">
    <property type="entry name" value="AAI"/>
    <property type="match status" value="1"/>
</dbReference>
<feature type="signal peptide" evidence="5">
    <location>
        <begin position="1"/>
        <end position="27"/>
    </location>
</feature>
<name>A0AAV3PWB0_LITER</name>
<organism evidence="7 8">
    <name type="scientific">Lithospermum erythrorhizon</name>
    <name type="common">Purple gromwell</name>
    <name type="synonym">Lithospermum officinale var. erythrorhizon</name>
    <dbReference type="NCBI Taxonomy" id="34254"/>
    <lineage>
        <taxon>Eukaryota</taxon>
        <taxon>Viridiplantae</taxon>
        <taxon>Streptophyta</taxon>
        <taxon>Embryophyta</taxon>
        <taxon>Tracheophyta</taxon>
        <taxon>Spermatophyta</taxon>
        <taxon>Magnoliopsida</taxon>
        <taxon>eudicotyledons</taxon>
        <taxon>Gunneridae</taxon>
        <taxon>Pentapetalae</taxon>
        <taxon>asterids</taxon>
        <taxon>lamiids</taxon>
        <taxon>Boraginales</taxon>
        <taxon>Boraginaceae</taxon>
        <taxon>Boraginoideae</taxon>
        <taxon>Lithospermeae</taxon>
        <taxon>Lithospermum</taxon>
    </lineage>
</organism>
<reference evidence="7 8" key="1">
    <citation type="submission" date="2024-01" db="EMBL/GenBank/DDBJ databases">
        <title>The complete chloroplast genome sequence of Lithospermum erythrorhizon: insights into the phylogenetic relationship among Boraginaceae species and the maternal lineages of purple gromwells.</title>
        <authorList>
            <person name="Okada T."/>
            <person name="Watanabe K."/>
        </authorList>
    </citation>
    <scope>NUCLEOTIDE SEQUENCE [LARGE SCALE GENOMIC DNA]</scope>
</reference>
<dbReference type="SUPFAM" id="SSF47699">
    <property type="entry name" value="Bifunctional inhibitor/lipid-transfer protein/seed storage 2S albumin"/>
    <property type="match status" value="1"/>
</dbReference>
<dbReference type="InterPro" id="IPR000528">
    <property type="entry name" value="Plant_nsLTP"/>
</dbReference>
<evidence type="ECO:0000256" key="4">
    <source>
        <dbReference type="RuleBase" id="RU000628"/>
    </source>
</evidence>
<dbReference type="InterPro" id="IPR036312">
    <property type="entry name" value="Bifun_inhib/LTP/seed_sf"/>
</dbReference>
<dbReference type="EMBL" id="BAABME010019106">
    <property type="protein sequence ID" value="GAA0156074.1"/>
    <property type="molecule type" value="Genomic_DNA"/>
</dbReference>
<dbReference type="CDD" id="cd01960">
    <property type="entry name" value="nsLTP1"/>
    <property type="match status" value="1"/>
</dbReference>
<evidence type="ECO:0000313" key="8">
    <source>
        <dbReference type="Proteomes" id="UP001454036"/>
    </source>
</evidence>
<evidence type="ECO:0000256" key="2">
    <source>
        <dbReference type="ARBA" id="ARBA00022448"/>
    </source>
</evidence>
<evidence type="ECO:0000256" key="5">
    <source>
        <dbReference type="SAM" id="SignalP"/>
    </source>
</evidence>
<evidence type="ECO:0000256" key="3">
    <source>
        <dbReference type="ARBA" id="ARBA00023121"/>
    </source>
</evidence>
<evidence type="ECO:0000259" key="6">
    <source>
        <dbReference type="SMART" id="SM00499"/>
    </source>
</evidence>
<comment type="similarity">
    <text evidence="1 4">Belongs to the plant LTP family.</text>
</comment>